<name>A0ABQ6IIJ5_9MICO</name>
<dbReference type="EMBL" id="BSUN01000001">
    <property type="protein sequence ID" value="GMA36562.1"/>
    <property type="molecule type" value="Genomic_DNA"/>
</dbReference>
<dbReference type="InterPro" id="IPR001017">
    <property type="entry name" value="DH_E1"/>
</dbReference>
<dbReference type="EC" id="1.2.4.2" evidence="2"/>
<evidence type="ECO:0000256" key="1">
    <source>
        <dbReference type="ARBA" id="ARBA00001964"/>
    </source>
</evidence>
<evidence type="ECO:0000313" key="8">
    <source>
        <dbReference type="Proteomes" id="UP001157125"/>
    </source>
</evidence>
<evidence type="ECO:0000256" key="4">
    <source>
        <dbReference type="ARBA" id="ARBA00023052"/>
    </source>
</evidence>
<comment type="caution">
    <text evidence="7">The sequence shown here is derived from an EMBL/GenBank/DDBJ whole genome shotgun (WGS) entry which is preliminary data.</text>
</comment>
<keyword evidence="4" id="KW-0786">Thiamine pyrophosphate</keyword>
<feature type="compositionally biased region" description="Basic residues" evidence="5">
    <location>
        <begin position="226"/>
        <end position="237"/>
    </location>
</feature>
<dbReference type="PANTHER" id="PTHR23152:SF4">
    <property type="entry name" value="2-OXOADIPATE DEHYDROGENASE COMPLEX COMPONENT E1"/>
    <property type="match status" value="1"/>
</dbReference>
<evidence type="ECO:0000256" key="2">
    <source>
        <dbReference type="ARBA" id="ARBA00012280"/>
    </source>
</evidence>
<feature type="domain" description="Dehydrogenase E1 component" evidence="6">
    <location>
        <begin position="3"/>
        <end position="219"/>
    </location>
</feature>
<dbReference type="Pfam" id="PF00676">
    <property type="entry name" value="E1_dh"/>
    <property type="match status" value="1"/>
</dbReference>
<evidence type="ECO:0000259" key="6">
    <source>
        <dbReference type="Pfam" id="PF00676"/>
    </source>
</evidence>
<gene>
    <name evidence="7" type="ORF">GCM10025876_27660</name>
</gene>
<evidence type="ECO:0000256" key="3">
    <source>
        <dbReference type="ARBA" id="ARBA00023002"/>
    </source>
</evidence>
<dbReference type="Proteomes" id="UP001157125">
    <property type="component" value="Unassembled WGS sequence"/>
</dbReference>
<dbReference type="PANTHER" id="PTHR23152">
    <property type="entry name" value="2-OXOGLUTARATE DEHYDROGENASE"/>
    <property type="match status" value="1"/>
</dbReference>
<dbReference type="InterPro" id="IPR029061">
    <property type="entry name" value="THDP-binding"/>
</dbReference>
<feature type="region of interest" description="Disordered" evidence="5">
    <location>
        <begin position="226"/>
        <end position="248"/>
    </location>
</feature>
<accession>A0ABQ6IIJ5</accession>
<evidence type="ECO:0000256" key="5">
    <source>
        <dbReference type="SAM" id="MobiDB-lite"/>
    </source>
</evidence>
<reference evidence="8" key="1">
    <citation type="journal article" date="2019" name="Int. J. Syst. Evol. Microbiol.">
        <title>The Global Catalogue of Microorganisms (GCM) 10K type strain sequencing project: providing services to taxonomists for standard genome sequencing and annotation.</title>
        <authorList>
            <consortium name="The Broad Institute Genomics Platform"/>
            <consortium name="The Broad Institute Genome Sequencing Center for Infectious Disease"/>
            <person name="Wu L."/>
            <person name="Ma J."/>
        </authorList>
    </citation>
    <scope>NUCLEOTIDE SEQUENCE [LARGE SCALE GENOMIC DNA]</scope>
    <source>
        <strain evidence="8">NBRC 112299</strain>
    </source>
</reference>
<dbReference type="InterPro" id="IPR011603">
    <property type="entry name" value="2oxoglutarate_DH_E1"/>
</dbReference>
<feature type="compositionally biased region" description="Pro residues" evidence="5">
    <location>
        <begin position="239"/>
        <end position="248"/>
    </location>
</feature>
<sequence>MGQKRFSLEGGESLIPLLDAVMSSAAEAGIQEVCIGMAHRGRLNVLANLAGKSYSQIFSEFDGTAVPGSVQGSGDVKYHLGTEGTFTAESGATTNVYLAANPSHLEAVNPVLEGIVRAKLDQAGADPATDGYPVLPVLVHGDAAFAGQGVVMETINLSGLRGYKTGGTVHVIINNQVGFTTGPGDSRSTRYCTDLAKGYQVPIFHVNGDDPESVVRAAQARLRVPRGVRPRRHRRHGLLPPPRPQRGR</sequence>
<keyword evidence="8" id="KW-1185">Reference proteome</keyword>
<evidence type="ECO:0000313" key="7">
    <source>
        <dbReference type="EMBL" id="GMA36562.1"/>
    </source>
</evidence>
<comment type="cofactor">
    <cofactor evidence="1">
        <name>thiamine diphosphate</name>
        <dbReference type="ChEBI" id="CHEBI:58937"/>
    </cofactor>
</comment>
<protein>
    <recommendedName>
        <fullName evidence="2">oxoglutarate dehydrogenase (succinyl-transferring)</fullName>
        <ecNumber evidence="2">1.2.4.2</ecNumber>
    </recommendedName>
</protein>
<dbReference type="SUPFAM" id="SSF52518">
    <property type="entry name" value="Thiamin diphosphate-binding fold (THDP-binding)"/>
    <property type="match status" value="1"/>
</dbReference>
<organism evidence="7 8">
    <name type="scientific">Demequina litorisediminis</name>
    <dbReference type="NCBI Taxonomy" id="1849022"/>
    <lineage>
        <taxon>Bacteria</taxon>
        <taxon>Bacillati</taxon>
        <taxon>Actinomycetota</taxon>
        <taxon>Actinomycetes</taxon>
        <taxon>Micrococcales</taxon>
        <taxon>Demequinaceae</taxon>
        <taxon>Demequina</taxon>
    </lineage>
</organism>
<proteinExistence type="predicted"/>
<keyword evidence="3" id="KW-0560">Oxidoreductase</keyword>
<dbReference type="Gene3D" id="3.40.50.970">
    <property type="match status" value="1"/>
</dbReference>